<evidence type="ECO:0000256" key="6">
    <source>
        <dbReference type="SAM" id="MobiDB-lite"/>
    </source>
</evidence>
<dbReference type="InterPro" id="IPR000014">
    <property type="entry name" value="PAS"/>
</dbReference>
<dbReference type="PANTHER" id="PTHR43304:SF1">
    <property type="entry name" value="PAC DOMAIN-CONTAINING PROTEIN"/>
    <property type="match status" value="1"/>
</dbReference>
<evidence type="ECO:0000256" key="2">
    <source>
        <dbReference type="ARBA" id="ARBA00012438"/>
    </source>
</evidence>
<evidence type="ECO:0000256" key="4">
    <source>
        <dbReference type="ARBA" id="ARBA00022679"/>
    </source>
</evidence>
<sequence>MQTGSSSFYSAQEMQQFMQNSMFRALLDAMPIAVQVLRAVRDDSGSITDFLFVFSNTTADALQGKKLTGKQLHTHPGNAEADRLFIKFLEAAGQQQPLSFAYAHSTAAGVQWLDYTAQKFGDGVLVSYTAAVQRQAGQLPGENGVCSPVTQPFAGSRATPEAINENEHLLFAALESTLNHIQVFNAIRREDGNITDFQPVLSNKNTGQANGDTKGRKVSQTNPGIFTEGIFSKWVQVAETGNSIQFEQYYDHEGYSGWFEQAVVKMGDGVVVSTKDITERKLAEIALKESQYLLKSVFDTNLVGMAVHEAVFDAAGNITDFRIKIANRQLEQLTGRTNLEGKLYSEEYPGIKQTPVFEAMKRVVETGKPQELEYHYRHDGFDKHFLSMFIKFDGGLVATNLDITERKMNENQIKEQAAYISRITETVPDMISIVELSTRKYEFINTRTFTSEGFNTDELSAKPREELSQMIHPEDLHGLQAFFAKFYTMSDDEITHADYRARNNETESWRWFKVRGRVFKRNSEGVATHGLNVIQNITYQKEAEEKIAVLNKKLLHKNRELEAANAGIKTFTSIAANDYKETLKHLYTNLEFIISNEAKKLSDAGKANLRRAQSGIQKMKLLTDDIVNYLKIPSLDNVLADIDMNEILKTVINDLQDKIHSAGTVIEADPLPSLKGFPLLISLLFYHLLDNAIKFRKEDQPGLVHIGYKKLNNIHIDDAIPNMVYHRITVTDNGTGFNPVDGEKLFEIFYKPPQKKYRGSGIGLSICKRIMDIHHGFIQAESNEGNGAVFLCYFPAELPFSA</sequence>
<dbReference type="SUPFAM" id="SSF55785">
    <property type="entry name" value="PYP-like sensor domain (PAS domain)"/>
    <property type="match status" value="3"/>
</dbReference>
<dbReference type="SMART" id="SM00387">
    <property type="entry name" value="HATPase_c"/>
    <property type="match status" value="1"/>
</dbReference>
<evidence type="ECO:0000256" key="5">
    <source>
        <dbReference type="ARBA" id="ARBA00022777"/>
    </source>
</evidence>
<organism evidence="9 10">
    <name type="scientific">Panacibacter microcysteis</name>
    <dbReference type="NCBI Taxonomy" id="2793269"/>
    <lineage>
        <taxon>Bacteria</taxon>
        <taxon>Pseudomonadati</taxon>
        <taxon>Bacteroidota</taxon>
        <taxon>Chitinophagia</taxon>
        <taxon>Chitinophagales</taxon>
        <taxon>Chitinophagaceae</taxon>
        <taxon>Panacibacter</taxon>
    </lineage>
</organism>
<dbReference type="PRINTS" id="PR00344">
    <property type="entry name" value="BCTRLSENSOR"/>
</dbReference>
<feature type="domain" description="Histidine kinase" evidence="7">
    <location>
        <begin position="574"/>
        <end position="798"/>
    </location>
</feature>
<dbReference type="InterPro" id="IPR036890">
    <property type="entry name" value="HATPase_C_sf"/>
</dbReference>
<name>A0A931GZA1_9BACT</name>
<feature type="compositionally biased region" description="Polar residues" evidence="6">
    <location>
        <begin position="200"/>
        <end position="211"/>
    </location>
</feature>
<feature type="region of interest" description="Disordered" evidence="6">
    <location>
        <begin position="199"/>
        <end position="219"/>
    </location>
</feature>
<keyword evidence="10" id="KW-1185">Reference proteome</keyword>
<dbReference type="InterPro" id="IPR013656">
    <property type="entry name" value="PAS_4"/>
</dbReference>
<proteinExistence type="predicted"/>
<dbReference type="Pfam" id="PF08448">
    <property type="entry name" value="PAS_4"/>
    <property type="match status" value="1"/>
</dbReference>
<dbReference type="InterPro" id="IPR035965">
    <property type="entry name" value="PAS-like_dom_sf"/>
</dbReference>
<keyword evidence="4" id="KW-0808">Transferase</keyword>
<feature type="domain" description="PAS" evidence="8">
    <location>
        <begin position="416"/>
        <end position="475"/>
    </location>
</feature>
<dbReference type="InterPro" id="IPR003594">
    <property type="entry name" value="HATPase_dom"/>
</dbReference>
<accession>A0A931GZA1</accession>
<comment type="catalytic activity">
    <reaction evidence="1">
        <text>ATP + protein L-histidine = ADP + protein N-phospho-L-histidine.</text>
        <dbReference type="EC" id="2.7.13.3"/>
    </reaction>
</comment>
<dbReference type="InterPro" id="IPR013655">
    <property type="entry name" value="PAS_fold_3"/>
</dbReference>
<dbReference type="Pfam" id="PF08447">
    <property type="entry name" value="PAS_3"/>
    <property type="match status" value="1"/>
</dbReference>
<dbReference type="RefSeq" id="WP_196992165.1">
    <property type="nucleotide sequence ID" value="NZ_JADWYR010000002.1"/>
</dbReference>
<protein>
    <recommendedName>
        <fullName evidence="2">histidine kinase</fullName>
        <ecNumber evidence="2">2.7.13.3</ecNumber>
    </recommendedName>
</protein>
<dbReference type="InterPro" id="IPR005467">
    <property type="entry name" value="His_kinase_dom"/>
</dbReference>
<dbReference type="PROSITE" id="PS50112">
    <property type="entry name" value="PAS"/>
    <property type="match status" value="1"/>
</dbReference>
<evidence type="ECO:0000313" key="9">
    <source>
        <dbReference type="EMBL" id="MBG9378109.1"/>
    </source>
</evidence>
<dbReference type="PROSITE" id="PS50109">
    <property type="entry name" value="HIS_KIN"/>
    <property type="match status" value="1"/>
</dbReference>
<keyword evidence="3" id="KW-0597">Phosphoprotein</keyword>
<evidence type="ECO:0000259" key="8">
    <source>
        <dbReference type="PROSITE" id="PS50112"/>
    </source>
</evidence>
<evidence type="ECO:0000256" key="3">
    <source>
        <dbReference type="ARBA" id="ARBA00022553"/>
    </source>
</evidence>
<reference evidence="9" key="1">
    <citation type="submission" date="2020-11" db="EMBL/GenBank/DDBJ databases">
        <title>Bacterial whole genome sequence for Panacibacter sp. DH6.</title>
        <authorList>
            <person name="Le V."/>
            <person name="Ko S."/>
            <person name="Ahn C.-Y."/>
            <person name="Oh H.-M."/>
        </authorList>
    </citation>
    <scope>NUCLEOTIDE SEQUENCE</scope>
    <source>
        <strain evidence="9">DH6</strain>
    </source>
</reference>
<dbReference type="EMBL" id="JADWYR010000002">
    <property type="protein sequence ID" value="MBG9378109.1"/>
    <property type="molecule type" value="Genomic_DNA"/>
</dbReference>
<dbReference type="EC" id="2.7.13.3" evidence="2"/>
<dbReference type="GO" id="GO:0004673">
    <property type="term" value="F:protein histidine kinase activity"/>
    <property type="evidence" value="ECO:0007669"/>
    <property type="project" value="UniProtKB-EC"/>
</dbReference>
<dbReference type="Proteomes" id="UP000628448">
    <property type="component" value="Unassembled WGS sequence"/>
</dbReference>
<comment type="caution">
    <text evidence="9">The sequence shown here is derived from an EMBL/GenBank/DDBJ whole genome shotgun (WGS) entry which is preliminary data.</text>
</comment>
<dbReference type="InterPro" id="IPR004358">
    <property type="entry name" value="Sig_transdc_His_kin-like_C"/>
</dbReference>
<dbReference type="Gene3D" id="3.30.565.10">
    <property type="entry name" value="Histidine kinase-like ATPase, C-terminal domain"/>
    <property type="match status" value="1"/>
</dbReference>
<gene>
    <name evidence="9" type="ORF">I5907_17865</name>
</gene>
<dbReference type="Gene3D" id="3.30.450.20">
    <property type="entry name" value="PAS domain"/>
    <property type="match status" value="3"/>
</dbReference>
<evidence type="ECO:0000256" key="1">
    <source>
        <dbReference type="ARBA" id="ARBA00000085"/>
    </source>
</evidence>
<evidence type="ECO:0000259" key="7">
    <source>
        <dbReference type="PROSITE" id="PS50109"/>
    </source>
</evidence>
<dbReference type="AlphaFoldDB" id="A0A931GZA1"/>
<evidence type="ECO:0000313" key="10">
    <source>
        <dbReference type="Proteomes" id="UP000628448"/>
    </source>
</evidence>
<keyword evidence="5" id="KW-0418">Kinase</keyword>
<dbReference type="SUPFAM" id="SSF55874">
    <property type="entry name" value="ATPase domain of HSP90 chaperone/DNA topoisomerase II/histidine kinase"/>
    <property type="match status" value="1"/>
</dbReference>
<dbReference type="Pfam" id="PF02518">
    <property type="entry name" value="HATPase_c"/>
    <property type="match status" value="1"/>
</dbReference>
<dbReference type="InterPro" id="IPR052162">
    <property type="entry name" value="Sensor_kinase/Photoreceptor"/>
</dbReference>
<dbReference type="PANTHER" id="PTHR43304">
    <property type="entry name" value="PHYTOCHROME-LIKE PROTEIN CPH1"/>
    <property type="match status" value="1"/>
</dbReference>